<dbReference type="InterPro" id="IPR036047">
    <property type="entry name" value="F-box-like_dom_sf"/>
</dbReference>
<proteinExistence type="predicted"/>
<evidence type="ECO:0000259" key="1">
    <source>
        <dbReference type="PROSITE" id="PS50181"/>
    </source>
</evidence>
<dbReference type="EMBL" id="KQ965751">
    <property type="protein sequence ID" value="KXS16679.1"/>
    <property type="molecule type" value="Genomic_DNA"/>
</dbReference>
<protein>
    <recommendedName>
        <fullName evidence="1">F-box domain-containing protein</fullName>
    </recommendedName>
</protein>
<dbReference type="PROSITE" id="PS50181">
    <property type="entry name" value="FBOX"/>
    <property type="match status" value="1"/>
</dbReference>
<gene>
    <name evidence="2" type="ORF">M427DRAFT_68969</name>
</gene>
<keyword evidence="3" id="KW-1185">Reference proteome</keyword>
<dbReference type="InterPro" id="IPR001810">
    <property type="entry name" value="F-box_dom"/>
</dbReference>
<dbReference type="Gene3D" id="3.80.10.10">
    <property type="entry name" value="Ribonuclease Inhibitor"/>
    <property type="match status" value="1"/>
</dbReference>
<accession>A0A139AIY1</accession>
<dbReference type="Proteomes" id="UP000070544">
    <property type="component" value="Unassembled WGS sequence"/>
</dbReference>
<dbReference type="AlphaFoldDB" id="A0A139AIY1"/>
<name>A0A139AIY1_GONPJ</name>
<evidence type="ECO:0000313" key="3">
    <source>
        <dbReference type="Proteomes" id="UP000070544"/>
    </source>
</evidence>
<feature type="domain" description="F-box" evidence="1">
    <location>
        <begin position="5"/>
        <end position="51"/>
    </location>
</feature>
<organism evidence="2 3">
    <name type="scientific">Gonapodya prolifera (strain JEL478)</name>
    <name type="common">Monoblepharis prolifera</name>
    <dbReference type="NCBI Taxonomy" id="1344416"/>
    <lineage>
        <taxon>Eukaryota</taxon>
        <taxon>Fungi</taxon>
        <taxon>Fungi incertae sedis</taxon>
        <taxon>Chytridiomycota</taxon>
        <taxon>Chytridiomycota incertae sedis</taxon>
        <taxon>Monoblepharidomycetes</taxon>
        <taxon>Monoblepharidales</taxon>
        <taxon>Gonapodyaceae</taxon>
        <taxon>Gonapodya</taxon>
    </lineage>
</organism>
<sequence length="176" mass="19418">MQHHKASLSDLPLETLKAVACLLPARAIVRLSTTCRALRPIVAVPAVWERIDFSDIEPGLTDAGYTGFLAQITKWMAPYSPKNDITGMVTGHLPTEIVEMKFDGTVVSYYTVIAAMRLPRAQRVSFQGCRIDDIPDDLEGMLLQEYAAKALVTAQANDDGVDFNSDTDERDSDEDQ</sequence>
<dbReference type="InterPro" id="IPR032675">
    <property type="entry name" value="LRR_dom_sf"/>
</dbReference>
<dbReference type="SUPFAM" id="SSF81383">
    <property type="entry name" value="F-box domain"/>
    <property type="match status" value="1"/>
</dbReference>
<evidence type="ECO:0000313" key="2">
    <source>
        <dbReference type="EMBL" id="KXS16679.1"/>
    </source>
</evidence>
<reference evidence="2 3" key="1">
    <citation type="journal article" date="2015" name="Genome Biol. Evol.">
        <title>Phylogenomic analyses indicate that early fungi evolved digesting cell walls of algal ancestors of land plants.</title>
        <authorList>
            <person name="Chang Y."/>
            <person name="Wang S."/>
            <person name="Sekimoto S."/>
            <person name="Aerts A.L."/>
            <person name="Choi C."/>
            <person name="Clum A."/>
            <person name="LaButti K.M."/>
            <person name="Lindquist E.A."/>
            <person name="Yee Ngan C."/>
            <person name="Ohm R.A."/>
            <person name="Salamov A.A."/>
            <person name="Grigoriev I.V."/>
            <person name="Spatafora J.W."/>
            <person name="Berbee M.L."/>
        </authorList>
    </citation>
    <scope>NUCLEOTIDE SEQUENCE [LARGE SCALE GENOMIC DNA]</scope>
    <source>
        <strain evidence="2 3">JEL478</strain>
    </source>
</reference>
<dbReference type="Pfam" id="PF12937">
    <property type="entry name" value="F-box-like"/>
    <property type="match status" value="1"/>
</dbReference>